<feature type="domain" description="Nudix hydrolase" evidence="2">
    <location>
        <begin position="4"/>
        <end position="132"/>
    </location>
</feature>
<dbReference type="GO" id="GO:0006754">
    <property type="term" value="P:ATP biosynthetic process"/>
    <property type="evidence" value="ECO:0007669"/>
    <property type="project" value="TreeGrafter"/>
</dbReference>
<dbReference type="Pfam" id="PF00293">
    <property type="entry name" value="NUDIX"/>
    <property type="match status" value="1"/>
</dbReference>
<dbReference type="InterPro" id="IPR015797">
    <property type="entry name" value="NUDIX_hydrolase-like_dom_sf"/>
</dbReference>
<dbReference type="PRINTS" id="PR00502">
    <property type="entry name" value="NUDIXFAMILY"/>
</dbReference>
<dbReference type="PANTHER" id="PTHR21340">
    <property type="entry name" value="DIADENOSINE 5,5-P1,P4-TETRAPHOSPHATE PYROPHOSPHOHYDROLASE MUTT"/>
    <property type="match status" value="1"/>
</dbReference>
<accession>A0A6C0CZY0</accession>
<dbReference type="GO" id="GO:0006167">
    <property type="term" value="P:AMP biosynthetic process"/>
    <property type="evidence" value="ECO:0007669"/>
    <property type="project" value="TreeGrafter"/>
</dbReference>
<dbReference type="PANTHER" id="PTHR21340:SF0">
    <property type="entry name" value="BIS(5'-NUCLEOSYL)-TETRAPHOSPHATASE [ASYMMETRICAL]"/>
    <property type="match status" value="1"/>
</dbReference>
<evidence type="ECO:0000256" key="1">
    <source>
        <dbReference type="ARBA" id="ARBA00022801"/>
    </source>
</evidence>
<organism evidence="3">
    <name type="scientific">viral metagenome</name>
    <dbReference type="NCBI Taxonomy" id="1070528"/>
    <lineage>
        <taxon>unclassified sequences</taxon>
        <taxon>metagenomes</taxon>
        <taxon>organismal metagenomes</taxon>
    </lineage>
</organism>
<name>A0A6C0CZY0_9ZZZZ</name>
<dbReference type="AlphaFoldDB" id="A0A6C0CZY0"/>
<dbReference type="PROSITE" id="PS00893">
    <property type="entry name" value="NUDIX_BOX"/>
    <property type="match status" value="1"/>
</dbReference>
<dbReference type="GO" id="GO:0004081">
    <property type="term" value="F:bis(5'-nucleosyl)-tetraphosphatase (asymmetrical) activity"/>
    <property type="evidence" value="ECO:0007669"/>
    <property type="project" value="TreeGrafter"/>
</dbReference>
<dbReference type="InterPro" id="IPR020476">
    <property type="entry name" value="Nudix_hydrolase"/>
</dbReference>
<dbReference type="SUPFAM" id="SSF55811">
    <property type="entry name" value="Nudix"/>
    <property type="match status" value="1"/>
</dbReference>
<dbReference type="InterPro" id="IPR051325">
    <property type="entry name" value="Nudix_hydrolase_domain"/>
</dbReference>
<evidence type="ECO:0000313" key="3">
    <source>
        <dbReference type="EMBL" id="QHT09881.1"/>
    </source>
</evidence>
<dbReference type="Gene3D" id="3.90.79.10">
    <property type="entry name" value="Nucleoside Triphosphate Pyrophosphohydrolase"/>
    <property type="match status" value="1"/>
</dbReference>
<reference evidence="3" key="1">
    <citation type="journal article" date="2020" name="Nature">
        <title>Giant virus diversity and host interactions through global metagenomics.</title>
        <authorList>
            <person name="Schulz F."/>
            <person name="Roux S."/>
            <person name="Paez-Espino D."/>
            <person name="Jungbluth S."/>
            <person name="Walsh D.A."/>
            <person name="Denef V.J."/>
            <person name="McMahon K.D."/>
            <person name="Konstantinidis K.T."/>
            <person name="Eloe-Fadrosh E.A."/>
            <person name="Kyrpides N.C."/>
            <person name="Woyke T."/>
        </authorList>
    </citation>
    <scope>NUCLEOTIDE SEQUENCE</scope>
    <source>
        <strain evidence="3">GVMAG-M-3300023174-104</strain>
    </source>
</reference>
<protein>
    <recommendedName>
        <fullName evidence="2">Nudix hydrolase domain-containing protein</fullName>
    </recommendedName>
</protein>
<keyword evidence="1" id="KW-0378">Hydrolase</keyword>
<dbReference type="InterPro" id="IPR000086">
    <property type="entry name" value="NUDIX_hydrolase_dom"/>
</dbReference>
<dbReference type="InterPro" id="IPR020084">
    <property type="entry name" value="NUDIX_hydrolase_CS"/>
</dbReference>
<dbReference type="EMBL" id="MN739518">
    <property type="protein sequence ID" value="QHT09881.1"/>
    <property type="molecule type" value="Genomic_DNA"/>
</dbReference>
<sequence length="177" mass="21161">MANIKRCGIIMTVNNEKNIHNYLLVLGRQSNKWGFPKGHMEQNETEEQTALRELREETGIELSRHDISTENRIRFKNNIYFLFHTTLPYIHERMRSNIDMREIECMKWFSEEDLLDMEPKECNFGLSMFIKKVVVTKYMKEIIPSYSTTTEANEERVSVYPVERIDQKKEKEKSVFL</sequence>
<dbReference type="PROSITE" id="PS51462">
    <property type="entry name" value="NUDIX"/>
    <property type="match status" value="1"/>
</dbReference>
<proteinExistence type="predicted"/>
<evidence type="ECO:0000259" key="2">
    <source>
        <dbReference type="PROSITE" id="PS51462"/>
    </source>
</evidence>